<protein>
    <submittedName>
        <fullName evidence="1">Uncharacterized protein</fullName>
    </submittedName>
</protein>
<evidence type="ECO:0000313" key="1">
    <source>
        <dbReference type="EMBL" id="SVD37628.1"/>
    </source>
</evidence>
<sequence>MKWVVWTCWIYALLQGVFLFGFGQLMVENSAVSDFITEDLDLFKIFAPMFRGWAEENPRIAIGMTYNMF</sequence>
<accession>A0A382UVA4</accession>
<proteinExistence type="predicted"/>
<gene>
    <name evidence="1" type="ORF">METZ01_LOCUS390482</name>
</gene>
<reference evidence="1" key="1">
    <citation type="submission" date="2018-05" db="EMBL/GenBank/DDBJ databases">
        <authorList>
            <person name="Lanie J.A."/>
            <person name="Ng W.-L."/>
            <person name="Kazmierczak K.M."/>
            <person name="Andrzejewski T.M."/>
            <person name="Davidsen T.M."/>
            <person name="Wayne K.J."/>
            <person name="Tettelin H."/>
            <person name="Glass J.I."/>
            <person name="Rusch D."/>
            <person name="Podicherti R."/>
            <person name="Tsui H.-C.T."/>
            <person name="Winkler M.E."/>
        </authorList>
    </citation>
    <scope>NUCLEOTIDE SEQUENCE</scope>
</reference>
<dbReference type="AlphaFoldDB" id="A0A382UVA4"/>
<dbReference type="EMBL" id="UINC01146729">
    <property type="protein sequence ID" value="SVD37628.1"/>
    <property type="molecule type" value="Genomic_DNA"/>
</dbReference>
<feature type="non-terminal residue" evidence="1">
    <location>
        <position position="69"/>
    </location>
</feature>
<name>A0A382UVA4_9ZZZZ</name>
<organism evidence="1">
    <name type="scientific">marine metagenome</name>
    <dbReference type="NCBI Taxonomy" id="408172"/>
    <lineage>
        <taxon>unclassified sequences</taxon>
        <taxon>metagenomes</taxon>
        <taxon>ecological metagenomes</taxon>
    </lineage>
</organism>